<keyword evidence="3" id="KW-1185">Reference proteome</keyword>
<dbReference type="EMBL" id="BMYX01000027">
    <property type="protein sequence ID" value="GGY28866.1"/>
    <property type="molecule type" value="Genomic_DNA"/>
</dbReference>
<keyword evidence="1" id="KW-0175">Coiled coil</keyword>
<dbReference type="RefSeq" id="WP_189536765.1">
    <property type="nucleotide sequence ID" value="NZ_BMYX01000027.1"/>
</dbReference>
<dbReference type="Proteomes" id="UP000645257">
    <property type="component" value="Unassembled WGS sequence"/>
</dbReference>
<dbReference type="Gene3D" id="1.10.287.1700">
    <property type="match status" value="1"/>
</dbReference>
<dbReference type="InterPro" id="IPR053716">
    <property type="entry name" value="Flag_assembly_chemotaxis_eff"/>
</dbReference>
<reference evidence="2" key="1">
    <citation type="journal article" date="2014" name="Int. J. Syst. Evol. Microbiol.">
        <title>Complete genome sequence of Corynebacterium casei LMG S-19264T (=DSM 44701T), isolated from a smear-ripened cheese.</title>
        <authorList>
            <consortium name="US DOE Joint Genome Institute (JGI-PGF)"/>
            <person name="Walter F."/>
            <person name="Albersmeier A."/>
            <person name="Kalinowski J."/>
            <person name="Ruckert C."/>
        </authorList>
    </citation>
    <scope>NUCLEOTIDE SEQUENCE</scope>
    <source>
        <strain evidence="2">KCTC 32182</strain>
    </source>
</reference>
<protein>
    <recommendedName>
        <fullName evidence="4">Flagellar FliJ protein</fullName>
    </recommendedName>
</protein>
<organism evidence="2 3">
    <name type="scientific">Paludibacterium paludis</name>
    <dbReference type="NCBI Taxonomy" id="1225769"/>
    <lineage>
        <taxon>Bacteria</taxon>
        <taxon>Pseudomonadati</taxon>
        <taxon>Pseudomonadota</taxon>
        <taxon>Betaproteobacteria</taxon>
        <taxon>Neisseriales</taxon>
        <taxon>Chromobacteriaceae</taxon>
        <taxon>Paludibacterium</taxon>
    </lineage>
</organism>
<evidence type="ECO:0008006" key="4">
    <source>
        <dbReference type="Google" id="ProtNLM"/>
    </source>
</evidence>
<dbReference type="AlphaFoldDB" id="A0A918P6Y5"/>
<accession>A0A918P6Y5</accession>
<sequence length="148" mass="17129">MNHSLPFRYRLAALLKHEENGIAGLREQVAQAVHRLDGAQREEARLRESGEAGRKASAALLADSAMYWASLCFLRELEEQRVAADRRLDDARSAYEDACARLKAAQARVRQLERHRDRQREVHRVESKRRDYLALDEAWARRAVRNPL</sequence>
<feature type="coiled-coil region" evidence="1">
    <location>
        <begin position="74"/>
        <end position="122"/>
    </location>
</feature>
<evidence type="ECO:0000313" key="2">
    <source>
        <dbReference type="EMBL" id="GGY28866.1"/>
    </source>
</evidence>
<comment type="caution">
    <text evidence="2">The sequence shown here is derived from an EMBL/GenBank/DDBJ whole genome shotgun (WGS) entry which is preliminary data.</text>
</comment>
<name>A0A918P6Y5_9NEIS</name>
<gene>
    <name evidence="2" type="ORF">GCM10011289_35050</name>
</gene>
<evidence type="ECO:0000313" key="3">
    <source>
        <dbReference type="Proteomes" id="UP000645257"/>
    </source>
</evidence>
<proteinExistence type="predicted"/>
<evidence type="ECO:0000256" key="1">
    <source>
        <dbReference type="SAM" id="Coils"/>
    </source>
</evidence>
<reference evidence="2" key="2">
    <citation type="submission" date="2020-09" db="EMBL/GenBank/DDBJ databases">
        <authorList>
            <person name="Sun Q."/>
            <person name="Kim S."/>
        </authorList>
    </citation>
    <scope>NUCLEOTIDE SEQUENCE</scope>
    <source>
        <strain evidence="2">KCTC 32182</strain>
    </source>
</reference>